<keyword evidence="3" id="KW-1185">Reference proteome</keyword>
<reference evidence="2" key="2">
    <citation type="submission" date="2020-12" db="EMBL/GenBank/DDBJ databases">
        <title>New Spironucleus salmonicida genome in near-complete chromosomes.</title>
        <authorList>
            <person name="Xu F."/>
            <person name="Kurt Z."/>
            <person name="Jimenez-Gonzalez A."/>
            <person name="Astvaldsson A."/>
            <person name="Andersson J.O."/>
            <person name="Svard S.G."/>
        </authorList>
    </citation>
    <scope>NUCLEOTIDE SEQUENCE</scope>
    <source>
        <strain evidence="2">ATCC 50377</strain>
    </source>
</reference>
<dbReference type="EMBL" id="KI546166">
    <property type="protein sequence ID" value="EST42256.1"/>
    <property type="molecule type" value="Genomic_DNA"/>
</dbReference>
<evidence type="ECO:0000313" key="3">
    <source>
        <dbReference type="Proteomes" id="UP000018208"/>
    </source>
</evidence>
<dbReference type="Proteomes" id="UP000018208">
    <property type="component" value="Unassembled WGS sequence"/>
</dbReference>
<evidence type="ECO:0000313" key="2">
    <source>
        <dbReference type="EMBL" id="KAH0574636.1"/>
    </source>
</evidence>
<proteinExistence type="predicted"/>
<reference evidence="1 2" key="1">
    <citation type="journal article" date="2014" name="PLoS Genet.">
        <title>The Genome of Spironucleus salmonicida Highlights a Fish Pathogen Adapted to Fluctuating Environments.</title>
        <authorList>
            <person name="Xu F."/>
            <person name="Jerlstrom-Hultqvist J."/>
            <person name="Einarsson E."/>
            <person name="Astvaldsson A."/>
            <person name="Svard S.G."/>
            <person name="Andersson J.O."/>
        </authorList>
    </citation>
    <scope>NUCLEOTIDE SEQUENCE</scope>
    <source>
        <strain evidence="2">ATCC 50377</strain>
    </source>
</reference>
<name>V6LF01_9EUKA</name>
<gene>
    <name evidence="1" type="ORF">SS50377_18556</name>
    <name evidence="2" type="ORF">SS50377_22251</name>
</gene>
<evidence type="ECO:0000313" key="1">
    <source>
        <dbReference type="EMBL" id="EST42256.1"/>
    </source>
</evidence>
<sequence length="273" mass="31953">MKESSIVINNHAVDIISYNYNNEDEEEPFLKVTIGLYVFDAVFGKYEDESYYIKALIFASVQKIYVLYHIKNLNGNILGLLNKSTTKVVLNQDIFESVIKFYQVQDINATYIDEEVKIKCQIDDQIVFNSLYYDNFIIDQHIFSRAMAVVSLQTKQRLQQSDEDTQRFDQNKILKTQNGQQPAQISKLNIVQNSTKDINNQQQDIKQILISSGMNGGFIFNCKKFTLANVLLIFKNFEILNQDQIYYKHDFYFIIDCENYKSVEKIINSEYIH</sequence>
<dbReference type="EMBL" id="AUWU02000003">
    <property type="protein sequence ID" value="KAH0574636.1"/>
    <property type="molecule type" value="Genomic_DNA"/>
</dbReference>
<organism evidence="1">
    <name type="scientific">Spironucleus salmonicida</name>
    <dbReference type="NCBI Taxonomy" id="348837"/>
    <lineage>
        <taxon>Eukaryota</taxon>
        <taxon>Metamonada</taxon>
        <taxon>Diplomonadida</taxon>
        <taxon>Hexamitidae</taxon>
        <taxon>Hexamitinae</taxon>
        <taxon>Spironucleus</taxon>
    </lineage>
</organism>
<accession>V6LF01</accession>
<dbReference type="AlphaFoldDB" id="V6LF01"/>
<dbReference type="VEuPathDB" id="GiardiaDB:SS50377_22251"/>
<protein>
    <submittedName>
        <fullName evidence="1">Uncharacterized protein</fullName>
    </submittedName>
</protein>